<dbReference type="SUPFAM" id="SSF110849">
    <property type="entry name" value="ParB/Sulfiredoxin"/>
    <property type="match status" value="1"/>
</dbReference>
<dbReference type="Gene3D" id="3.90.1530.10">
    <property type="entry name" value="Conserved hypothetical protein from pyrococcus furiosus pfu- 392566-001, ParB domain"/>
    <property type="match status" value="1"/>
</dbReference>
<dbReference type="GeneID" id="25730578"/>
<gene>
    <name evidence="2" type="ORF">MNEG_13145</name>
</gene>
<dbReference type="AlphaFoldDB" id="A0A0D2KG21"/>
<dbReference type="InterPro" id="IPR036086">
    <property type="entry name" value="ParB/Sulfiredoxin_sf"/>
</dbReference>
<dbReference type="Proteomes" id="UP000054498">
    <property type="component" value="Unassembled WGS sequence"/>
</dbReference>
<reference evidence="2 3" key="1">
    <citation type="journal article" date="2013" name="BMC Genomics">
        <title>Reconstruction of the lipid metabolism for the microalga Monoraphidium neglectum from its genome sequence reveals characteristics suitable for biofuel production.</title>
        <authorList>
            <person name="Bogen C."/>
            <person name="Al-Dilaimi A."/>
            <person name="Albersmeier A."/>
            <person name="Wichmann J."/>
            <person name="Grundmann M."/>
            <person name="Rupp O."/>
            <person name="Lauersen K.J."/>
            <person name="Blifernez-Klassen O."/>
            <person name="Kalinowski J."/>
            <person name="Goesmann A."/>
            <person name="Mussgnug J.H."/>
            <person name="Kruse O."/>
        </authorList>
    </citation>
    <scope>NUCLEOTIDE SEQUENCE [LARGE SCALE GENOMIC DNA]</scope>
    <source>
        <strain evidence="2 3">SAG 48.87</strain>
    </source>
</reference>
<evidence type="ECO:0000256" key="1">
    <source>
        <dbReference type="SAM" id="MobiDB-lite"/>
    </source>
</evidence>
<dbReference type="EMBL" id="KK103870">
    <property type="protein sequence ID" value="KIY94818.1"/>
    <property type="molecule type" value="Genomic_DNA"/>
</dbReference>
<dbReference type="InterPro" id="IPR014956">
    <property type="entry name" value="ParBc_2"/>
</dbReference>
<proteinExistence type="predicted"/>
<keyword evidence="3" id="KW-1185">Reference proteome</keyword>
<dbReference type="Gene3D" id="1.10.8.10">
    <property type="entry name" value="DNA helicase RuvA subunit, C-terminal domain"/>
    <property type="match status" value="1"/>
</dbReference>
<dbReference type="KEGG" id="mng:MNEG_13145"/>
<feature type="region of interest" description="Disordered" evidence="1">
    <location>
        <begin position="252"/>
        <end position="280"/>
    </location>
</feature>
<organism evidence="2 3">
    <name type="scientific">Monoraphidium neglectum</name>
    <dbReference type="NCBI Taxonomy" id="145388"/>
    <lineage>
        <taxon>Eukaryota</taxon>
        <taxon>Viridiplantae</taxon>
        <taxon>Chlorophyta</taxon>
        <taxon>core chlorophytes</taxon>
        <taxon>Chlorophyceae</taxon>
        <taxon>CS clade</taxon>
        <taxon>Sphaeropleales</taxon>
        <taxon>Selenastraceae</taxon>
        <taxon>Monoraphidium</taxon>
    </lineage>
</organism>
<sequence length="280" mass="28894">MAKVRRKAAKGKEALDAWLRLNPIPVVVGPGQVLYLIDHHHLARALHESGVKTCYAGVARDFSALAPDAFWREMAAARCLWPHRHDGSPVPPEEVSSLLPNTVAGLQDDPYRSLAALVRKAGGFQKSTKPFSEAAGARLLTGPGFMWANFLRPRIPLALEGLQDVTHFVGRGISHAMSEAASHLPGHTLLTQLGPEQMDLMAALGGLAPDDDDDELAGLKAKGSKKDKGAKKAAKAAAAAAASIADPSVAAAGPDAAAAGAGTCSTAGGDAASGGREAAQ</sequence>
<dbReference type="CDD" id="cd16390">
    <property type="entry name" value="ParB_N_Srx_like"/>
    <property type="match status" value="1"/>
</dbReference>
<evidence type="ECO:0000313" key="2">
    <source>
        <dbReference type="EMBL" id="KIY94818.1"/>
    </source>
</evidence>
<name>A0A0D2KG21_9CHLO</name>
<accession>A0A0D2KG21</accession>
<dbReference type="OrthoDB" id="15008at2759"/>
<evidence type="ECO:0000313" key="3">
    <source>
        <dbReference type="Proteomes" id="UP000054498"/>
    </source>
</evidence>
<protein>
    <submittedName>
        <fullName evidence="2">Putative ParB-like nuclease</fullName>
    </submittedName>
</protein>
<dbReference type="RefSeq" id="XP_013893838.1">
    <property type="nucleotide sequence ID" value="XM_014038384.1"/>
</dbReference>
<dbReference type="Pfam" id="PF08857">
    <property type="entry name" value="ParBc_2"/>
    <property type="match status" value="1"/>
</dbReference>